<dbReference type="InterPro" id="IPR011032">
    <property type="entry name" value="GroES-like_sf"/>
</dbReference>
<feature type="domain" description="Enoyl reductase (ER)" evidence="17">
    <location>
        <begin position="705"/>
        <end position="1063"/>
    </location>
</feature>
<dbReference type="Pfam" id="PF02922">
    <property type="entry name" value="CBM_48"/>
    <property type="match status" value="1"/>
</dbReference>
<dbReference type="GO" id="GO:0004553">
    <property type="term" value="F:hydrolase activity, hydrolyzing O-glycosyl compounds"/>
    <property type="evidence" value="ECO:0007669"/>
    <property type="project" value="InterPro"/>
</dbReference>
<evidence type="ECO:0000313" key="18">
    <source>
        <dbReference type="EMBL" id="PON21068.1"/>
    </source>
</evidence>
<dbReference type="PANTHER" id="PTHR43651:SF3">
    <property type="entry name" value="1,4-ALPHA-GLUCAN-BRANCHING ENZYME"/>
    <property type="match status" value="1"/>
</dbReference>
<evidence type="ECO:0000256" key="6">
    <source>
        <dbReference type="ARBA" id="ARBA00012541"/>
    </source>
</evidence>
<evidence type="ECO:0000259" key="16">
    <source>
        <dbReference type="SMART" id="SM00642"/>
    </source>
</evidence>
<sequence>MAAQPEQQSNPQDGTGVIKLDPWLAPFSEALKRRYSKAQHWIKVINDNEGGFEKFSKGTDIYGFNVDSKNNIIYREWAPNAEQAYLIGDFNGWNMTSHPMKKNEYGVFEIILPAKNNQKAIPHNSKVKISLVLNGGHRIDRLPAWIKYVTQDLSVSPVYDARFWNPEPAAKYSFKHPRPKKPQSIRVYEAHVGISSPEQRVTTYDEFTDNLLPRIKDLGYNAIQLMAIMEHAYYASFGYQVNSFFAASSRYGTPEGLKRLVDTAHQMGIVVLLDVVHSHASKNVLDGLNEFDGTDHQYFHSGGKGNHDLWDSRLFNYGHHEVMRFLLSNLRFWMDEYHFDGFRFDGVTSMLYLHHGIGTGFSGGYHEYFGPDVDEEAVVYLMVANEMLHSLYPECVTVAEDVSGMPALCLPLSLGGVGFDYRLAMAIPDMWIKILKEKTDEQWDLANICFTLTNRRHGEKTIAYCESHDQALVGDKTLMMHLCDAQLYDNMTTLKPLTPVIDRGMALHKMIRLLTHALGGEGYLNFEGNEFGHPEWLDFPRAGNNNSFWYARRQLNLTEDNLLRYKFLNTFDKLMNHCEERYGWLHAPQAYISLKHEGDKVIVFERAGLVFIFNFHTSQSFSDYRIGVEVPGEYKIVLNSDAEEAGGHNRLDESTRFFTTPMEWNGRQNWTHVYIPCRTAITIRRRSGPYGYTQAKALVFSQNGEPSDVLKLHTHSISPSLSSKAVLLRALAAPINPADINTVQGTYGSQPSFTSLIGTSTPSAIPGNEGVFEVLATGDPSSPVHKGDWVIPAVAQFGTWRTHAVADVDQMIKINKQGLKATQAATISINPGTAYRILRTYGPNAGISKGLGMRPLEVGSGEWFIQNGANSGVGRAAIQFGKLWGLRSINVIRERSSPEATEELKKELTGLGADIVVTEAQFLSREWKDQLAEITNKGREQIGLGLNCVGGKSATALARSLGEGATMVSYGGMARQPVALPVGLLIFKDIRFVGFWLSRWNQQDPTGRRHMTDYIVDSIREGKFQDVPLDEVAWNWETEASTLTEEVQKGLQGFRKGKGIFVFGDT</sequence>
<comment type="caution">
    <text evidence="18">The sequence shown here is derived from an EMBL/GenBank/DDBJ whole genome shotgun (WGS) entry which is preliminary data.</text>
</comment>
<evidence type="ECO:0000256" key="7">
    <source>
        <dbReference type="ARBA" id="ARBA00020932"/>
    </source>
</evidence>
<evidence type="ECO:0000256" key="3">
    <source>
        <dbReference type="ARBA" id="ARBA00004964"/>
    </source>
</evidence>
<dbReference type="InterPro" id="IPR013780">
    <property type="entry name" value="Glyco_hydro_b"/>
</dbReference>
<dbReference type="AlphaFoldDB" id="A0A2P4Z9T7"/>
<comment type="subcellular location">
    <subcellularLocation>
        <location evidence="2">Mitochondrion</location>
    </subcellularLocation>
</comment>
<organism evidence="18 19">
    <name type="scientific">Trichoderma gamsii</name>
    <dbReference type="NCBI Taxonomy" id="398673"/>
    <lineage>
        <taxon>Eukaryota</taxon>
        <taxon>Fungi</taxon>
        <taxon>Dikarya</taxon>
        <taxon>Ascomycota</taxon>
        <taxon>Pezizomycotina</taxon>
        <taxon>Sordariomycetes</taxon>
        <taxon>Hypocreomycetidae</taxon>
        <taxon>Hypocreales</taxon>
        <taxon>Hypocreaceae</taxon>
        <taxon>Trichoderma</taxon>
    </lineage>
</organism>
<dbReference type="SUPFAM" id="SSF51735">
    <property type="entry name" value="NAD(P)-binding Rossmann-fold domains"/>
    <property type="match status" value="1"/>
</dbReference>
<keyword evidence="11" id="KW-0560">Oxidoreductase</keyword>
<dbReference type="Gene3D" id="3.40.50.720">
    <property type="entry name" value="NAD(P)-binding Rossmann-like Domain"/>
    <property type="match status" value="1"/>
</dbReference>
<dbReference type="GO" id="GO:0006631">
    <property type="term" value="P:fatty acid metabolic process"/>
    <property type="evidence" value="ECO:0007669"/>
    <property type="project" value="UniProtKB-ARBA"/>
</dbReference>
<dbReference type="Gene3D" id="2.60.40.10">
    <property type="entry name" value="Immunoglobulins"/>
    <property type="match status" value="1"/>
</dbReference>
<dbReference type="GO" id="GO:0005739">
    <property type="term" value="C:mitochondrion"/>
    <property type="evidence" value="ECO:0007669"/>
    <property type="project" value="UniProtKB-SubCell"/>
</dbReference>
<dbReference type="InterPro" id="IPR006048">
    <property type="entry name" value="A-amylase/branching_C"/>
</dbReference>
<dbReference type="InterPro" id="IPR017853">
    <property type="entry name" value="GH"/>
</dbReference>
<dbReference type="STRING" id="398673.A0A2P4Z9T7"/>
<dbReference type="Proteomes" id="UP000054821">
    <property type="component" value="Unassembled WGS sequence"/>
</dbReference>
<evidence type="ECO:0000256" key="2">
    <source>
        <dbReference type="ARBA" id="ARBA00004173"/>
    </source>
</evidence>
<comment type="similarity">
    <text evidence="5">Belongs to the zinc-containing alcohol dehydrogenase family. Quinone oxidoreductase subfamily.</text>
</comment>
<dbReference type="GO" id="GO:0043169">
    <property type="term" value="F:cation binding"/>
    <property type="evidence" value="ECO:0007669"/>
    <property type="project" value="InterPro"/>
</dbReference>
<dbReference type="GO" id="GO:0005978">
    <property type="term" value="P:glycogen biosynthetic process"/>
    <property type="evidence" value="ECO:0007669"/>
    <property type="project" value="UniProtKB-UniPathway"/>
</dbReference>
<dbReference type="SMART" id="SM00642">
    <property type="entry name" value="Aamy"/>
    <property type="match status" value="1"/>
</dbReference>
<comment type="pathway">
    <text evidence="3">Glycan biosynthesis; glycogen biosynthesis.</text>
</comment>
<comment type="function">
    <text evidence="15">Glycogen-branching enzyme participates in the glycogen biosynthetic process along with glycogenin and glycogen synthase. Generates alpha-1,6-glucosidic branches from alpha-1,4-linked glucose chains, to increase solubility of the glycogen polymer.</text>
</comment>
<dbReference type="Gene3D" id="2.60.40.1180">
    <property type="entry name" value="Golgi alpha-mannosidase II"/>
    <property type="match status" value="1"/>
</dbReference>
<evidence type="ECO:0000256" key="14">
    <source>
        <dbReference type="ARBA" id="ARBA00031979"/>
    </source>
</evidence>
<evidence type="ECO:0000256" key="9">
    <source>
        <dbReference type="ARBA" id="ARBA00022857"/>
    </source>
</evidence>
<dbReference type="PANTHER" id="PTHR43651">
    <property type="entry name" value="1,4-ALPHA-GLUCAN-BRANCHING ENZYME"/>
    <property type="match status" value="1"/>
</dbReference>
<dbReference type="CDD" id="cd11321">
    <property type="entry name" value="AmyAc_bac_euk_BE"/>
    <property type="match status" value="1"/>
</dbReference>
<dbReference type="GO" id="GO:0016491">
    <property type="term" value="F:oxidoreductase activity"/>
    <property type="evidence" value="ECO:0007669"/>
    <property type="project" value="UniProtKB-KW"/>
</dbReference>
<dbReference type="FunFam" id="2.60.40.1180:FF:000003">
    <property type="entry name" value="1,4-alpha-glucan-branching enzyme, chloroplastic/amyloplastic"/>
    <property type="match status" value="1"/>
</dbReference>
<proteinExistence type="inferred from homology"/>
<feature type="domain" description="Glycosyl hydrolase family 13 catalytic" evidence="16">
    <location>
        <begin position="201"/>
        <end position="575"/>
    </location>
</feature>
<evidence type="ECO:0000256" key="12">
    <source>
        <dbReference type="ARBA" id="ARBA00023056"/>
    </source>
</evidence>
<evidence type="ECO:0000256" key="15">
    <source>
        <dbReference type="ARBA" id="ARBA00049618"/>
    </source>
</evidence>
<dbReference type="Pfam" id="PF08240">
    <property type="entry name" value="ADH_N"/>
    <property type="match status" value="1"/>
</dbReference>
<dbReference type="Gene3D" id="3.90.180.10">
    <property type="entry name" value="Medium-chain alcohol dehydrogenases, catalytic domain"/>
    <property type="match status" value="1"/>
</dbReference>
<dbReference type="Pfam" id="PF02806">
    <property type="entry name" value="Alpha-amylase_C"/>
    <property type="match status" value="1"/>
</dbReference>
<gene>
    <name evidence="18" type="ORF">TGAM01_v210023</name>
</gene>
<dbReference type="GeneID" id="29988893"/>
<dbReference type="RefSeq" id="XP_024404549.1">
    <property type="nucleotide sequence ID" value="XM_024550701.1"/>
</dbReference>
<dbReference type="GO" id="GO:0003844">
    <property type="term" value="F:1,4-alpha-glucan branching enzyme activity"/>
    <property type="evidence" value="ECO:0007669"/>
    <property type="project" value="UniProtKB-EC"/>
</dbReference>
<dbReference type="InterPro" id="IPR013154">
    <property type="entry name" value="ADH-like_N"/>
</dbReference>
<dbReference type="InterPro" id="IPR014756">
    <property type="entry name" value="Ig_E-set"/>
</dbReference>
<dbReference type="FunFam" id="3.20.20.80:FF:000001">
    <property type="entry name" value="1,4-alpha-glucan branching enzyme"/>
    <property type="match status" value="1"/>
</dbReference>
<keyword evidence="12" id="KW-0320">Glycogen biosynthesis</keyword>
<evidence type="ECO:0000256" key="13">
    <source>
        <dbReference type="ARBA" id="ARBA00023128"/>
    </source>
</evidence>
<dbReference type="EMBL" id="JPDN02000055">
    <property type="protein sequence ID" value="PON21068.1"/>
    <property type="molecule type" value="Genomic_DNA"/>
</dbReference>
<keyword evidence="19" id="KW-1185">Reference proteome</keyword>
<evidence type="ECO:0000259" key="17">
    <source>
        <dbReference type="SMART" id="SM00829"/>
    </source>
</evidence>
<dbReference type="FunFam" id="2.60.40.10:FF:000250">
    <property type="entry name" value="1,4-alpha-glucan-branching enzyme, chloroplastic/amyloplastic"/>
    <property type="match status" value="1"/>
</dbReference>
<evidence type="ECO:0000256" key="1">
    <source>
        <dbReference type="ARBA" id="ARBA00000826"/>
    </source>
</evidence>
<dbReference type="EC" id="2.4.1.18" evidence="6"/>
<dbReference type="SUPFAM" id="SSF51445">
    <property type="entry name" value="(Trans)glycosidases"/>
    <property type="match status" value="1"/>
</dbReference>
<dbReference type="InterPro" id="IPR013783">
    <property type="entry name" value="Ig-like_fold"/>
</dbReference>
<dbReference type="SUPFAM" id="SSF51011">
    <property type="entry name" value="Glycosyl hydrolase domain"/>
    <property type="match status" value="1"/>
</dbReference>
<evidence type="ECO:0000256" key="11">
    <source>
        <dbReference type="ARBA" id="ARBA00023002"/>
    </source>
</evidence>
<dbReference type="SMART" id="SM00829">
    <property type="entry name" value="PKS_ER"/>
    <property type="match status" value="1"/>
</dbReference>
<keyword evidence="13" id="KW-0496">Mitochondrion</keyword>
<comment type="similarity">
    <text evidence="4">Belongs to the glycosyl hydrolase 13 family. GlgB subfamily.</text>
</comment>
<dbReference type="InterPro" id="IPR013149">
    <property type="entry name" value="ADH-like_C"/>
</dbReference>
<keyword evidence="8" id="KW-0808">Transferase</keyword>
<dbReference type="UniPathway" id="UPA00164"/>
<dbReference type="FunFam" id="3.40.50.720:FF:000112">
    <property type="entry name" value="Enoyl-[acyl-carrier-protein] reductase 1, mitochondrial"/>
    <property type="match status" value="1"/>
</dbReference>
<dbReference type="InterPro" id="IPR036291">
    <property type="entry name" value="NAD(P)-bd_dom_sf"/>
</dbReference>
<dbReference type="InterPro" id="IPR006047">
    <property type="entry name" value="GH13_cat_dom"/>
</dbReference>
<dbReference type="CDD" id="cd08290">
    <property type="entry name" value="ETR"/>
    <property type="match status" value="1"/>
</dbReference>
<keyword evidence="9" id="KW-0521">NADP</keyword>
<dbReference type="InterPro" id="IPR004193">
    <property type="entry name" value="Glyco_hydro_13_N"/>
</dbReference>
<dbReference type="Pfam" id="PF00107">
    <property type="entry name" value="ADH_zinc_N"/>
    <property type="match status" value="1"/>
</dbReference>
<dbReference type="Gene3D" id="3.20.20.80">
    <property type="entry name" value="Glycosidases"/>
    <property type="match status" value="1"/>
</dbReference>
<evidence type="ECO:0000256" key="5">
    <source>
        <dbReference type="ARBA" id="ARBA00010371"/>
    </source>
</evidence>
<evidence type="ECO:0000256" key="4">
    <source>
        <dbReference type="ARBA" id="ARBA00009000"/>
    </source>
</evidence>
<accession>A0A2P4Z9T7</accession>
<evidence type="ECO:0000256" key="8">
    <source>
        <dbReference type="ARBA" id="ARBA00022679"/>
    </source>
</evidence>
<evidence type="ECO:0000313" key="19">
    <source>
        <dbReference type="Proteomes" id="UP000054821"/>
    </source>
</evidence>
<dbReference type="SUPFAM" id="SSF81296">
    <property type="entry name" value="E set domains"/>
    <property type="match status" value="1"/>
</dbReference>
<comment type="catalytic activity">
    <reaction evidence="1">
        <text>Transfers a segment of a (1-&gt;4)-alpha-D-glucan chain to a primary hydroxy group in a similar glucan chain.</text>
        <dbReference type="EC" id="2.4.1.18"/>
    </reaction>
</comment>
<keyword evidence="10" id="KW-0809">Transit peptide</keyword>
<name>A0A2P4Z9T7_9HYPO</name>
<protein>
    <recommendedName>
        <fullName evidence="7">1,4-alpha-glucan-branching enzyme</fullName>
        <ecNumber evidence="6">2.4.1.18</ecNumber>
    </recommendedName>
    <alternativeName>
        <fullName evidence="14">Glycogen-branching enzyme</fullName>
    </alternativeName>
</protein>
<dbReference type="Pfam" id="PF00128">
    <property type="entry name" value="Alpha-amylase"/>
    <property type="match status" value="1"/>
</dbReference>
<dbReference type="SUPFAM" id="SSF50129">
    <property type="entry name" value="GroES-like"/>
    <property type="match status" value="1"/>
</dbReference>
<dbReference type="InterPro" id="IPR020843">
    <property type="entry name" value="ER"/>
</dbReference>
<evidence type="ECO:0000256" key="10">
    <source>
        <dbReference type="ARBA" id="ARBA00022946"/>
    </source>
</evidence>
<reference evidence="18 19" key="1">
    <citation type="journal article" date="2016" name="Genome Announc.">
        <title>Draft Whole-Genome Sequence of Trichoderma gamsii T6085, a Promising Biocontrol Agent of Fusarium Head Blight on Wheat.</title>
        <authorList>
            <person name="Baroncelli R."/>
            <person name="Zapparata A."/>
            <person name="Piaggeschi G."/>
            <person name="Sarrocco S."/>
            <person name="Vannacci G."/>
        </authorList>
    </citation>
    <scope>NUCLEOTIDE SEQUENCE [LARGE SCALE GENOMIC DNA]</scope>
    <source>
        <strain evidence="18 19">T6085</strain>
    </source>
</reference>
<dbReference type="CDD" id="cd02854">
    <property type="entry name" value="E_set_GBE_euk_N"/>
    <property type="match status" value="1"/>
</dbReference>